<feature type="transmembrane region" description="Helical" evidence="1">
    <location>
        <begin position="12"/>
        <end position="33"/>
    </location>
</feature>
<dbReference type="Proteomes" id="UP001161276">
    <property type="component" value="Unassembled WGS sequence"/>
</dbReference>
<reference evidence="2" key="1">
    <citation type="submission" date="2022-09" db="EMBL/GenBank/DDBJ databases">
        <title>Intensive care unit water sources are persistently colonized with multi-drug resistant bacteria and are the site of extensive horizontal gene transfer of antibiotic resistance genes.</title>
        <authorList>
            <person name="Diorio-Toth L."/>
        </authorList>
    </citation>
    <scope>NUCLEOTIDE SEQUENCE</scope>
    <source>
        <strain evidence="2">GD03676</strain>
    </source>
</reference>
<evidence type="ECO:0008006" key="4">
    <source>
        <dbReference type="Google" id="ProtNLM"/>
    </source>
</evidence>
<dbReference type="Gene3D" id="1.25.40.20">
    <property type="entry name" value="Ankyrin repeat-containing domain"/>
    <property type="match status" value="1"/>
</dbReference>
<keyword evidence="1" id="KW-0812">Transmembrane</keyword>
<sequence>MPHSPAPAFNPLLAILSGLSLVAGVIAGIAGLATNSSGGMFPNLALALGLMGLGLGNAISFLCNLLAWRLGARLRWLRIVLIIQALPTIAFAAVACKAVWDNWQDRRSLQQRSAIWNAVRSDDVAALTLAQQSCAAACREGLTDQGLLMNATMARAHQVASHLIAQGATVSANLTAPSMDLHTCEGRYLPALSALSVAIAKRDDALVALLLPASDMSARREAMWTAATLDRLDTVKMLAANGVPLTLRGKTLDQNDTLLVAAASGAATTVGRWLIDTQGLPVNAIINGADPYPGTAPITALSDFMRDTQSPRTAEFLRLLRAHGADLDARPRNGISALEEAVRIGRKPGATQLIDAGANPALLPATSRTRLAELLAGPDEPAFPKRRTDCVPP</sequence>
<evidence type="ECO:0000313" key="2">
    <source>
        <dbReference type="EMBL" id="MDH2049396.1"/>
    </source>
</evidence>
<accession>A0AA42W7W4</accession>
<keyword evidence="1" id="KW-0472">Membrane</keyword>
<keyword evidence="1" id="KW-1133">Transmembrane helix</keyword>
<comment type="caution">
    <text evidence="2">The sequence shown here is derived from an EMBL/GenBank/DDBJ whole genome shotgun (WGS) entry which is preliminary data.</text>
</comment>
<gene>
    <name evidence="2" type="ORF">N5K24_03230</name>
</gene>
<evidence type="ECO:0000313" key="3">
    <source>
        <dbReference type="Proteomes" id="UP001161276"/>
    </source>
</evidence>
<feature type="transmembrane region" description="Helical" evidence="1">
    <location>
        <begin position="79"/>
        <end position="100"/>
    </location>
</feature>
<dbReference type="SUPFAM" id="SSF48403">
    <property type="entry name" value="Ankyrin repeat"/>
    <property type="match status" value="1"/>
</dbReference>
<evidence type="ECO:0000256" key="1">
    <source>
        <dbReference type="SAM" id="Phobius"/>
    </source>
</evidence>
<dbReference type="EMBL" id="JAOCKG010000001">
    <property type="protein sequence ID" value="MDH2049396.1"/>
    <property type="molecule type" value="Genomic_DNA"/>
</dbReference>
<feature type="transmembrane region" description="Helical" evidence="1">
    <location>
        <begin position="45"/>
        <end position="67"/>
    </location>
</feature>
<dbReference type="AlphaFoldDB" id="A0AA42W7W4"/>
<dbReference type="RefSeq" id="WP_280025872.1">
    <property type="nucleotide sequence ID" value="NZ_JAOCKG010000001.1"/>
</dbReference>
<dbReference type="InterPro" id="IPR036770">
    <property type="entry name" value="Ankyrin_rpt-contain_sf"/>
</dbReference>
<name>A0AA42W7W4_9BURK</name>
<organism evidence="2 3">
    <name type="scientific">Achromobacter marplatensis</name>
    <dbReference type="NCBI Taxonomy" id="470868"/>
    <lineage>
        <taxon>Bacteria</taxon>
        <taxon>Pseudomonadati</taxon>
        <taxon>Pseudomonadota</taxon>
        <taxon>Betaproteobacteria</taxon>
        <taxon>Burkholderiales</taxon>
        <taxon>Alcaligenaceae</taxon>
        <taxon>Achromobacter</taxon>
    </lineage>
</organism>
<protein>
    <recommendedName>
        <fullName evidence="4">Ankyrin repeat protein</fullName>
    </recommendedName>
</protein>
<proteinExistence type="predicted"/>